<keyword evidence="7" id="KW-0812">Transmembrane</keyword>
<dbReference type="Pfam" id="PF13237">
    <property type="entry name" value="Fer4_10"/>
    <property type="match status" value="1"/>
</dbReference>
<dbReference type="EMBL" id="CP001682">
    <property type="protein sequence ID" value="ACU94722.1"/>
    <property type="molecule type" value="Genomic_DNA"/>
</dbReference>
<dbReference type="SUPFAM" id="SSF54862">
    <property type="entry name" value="4Fe-4S ferredoxins"/>
    <property type="match status" value="1"/>
</dbReference>
<dbReference type="PROSITE" id="PS00198">
    <property type="entry name" value="4FE4S_FER_1"/>
    <property type="match status" value="1"/>
</dbReference>
<evidence type="ECO:0000259" key="8">
    <source>
        <dbReference type="PROSITE" id="PS51379"/>
    </source>
</evidence>
<dbReference type="AlphaFoldDB" id="C7MP82"/>
<dbReference type="eggNOG" id="COG0348">
    <property type="taxonomic scope" value="Bacteria"/>
</dbReference>
<protein>
    <submittedName>
        <fullName evidence="9">4Fe-4S protein</fullName>
    </submittedName>
</protein>
<evidence type="ECO:0000313" key="9">
    <source>
        <dbReference type="EMBL" id="ACU94722.1"/>
    </source>
</evidence>
<feature type="transmembrane region" description="Helical" evidence="7">
    <location>
        <begin position="61"/>
        <end position="79"/>
    </location>
</feature>
<feature type="domain" description="4Fe-4S ferredoxin-type" evidence="8">
    <location>
        <begin position="107"/>
        <end position="138"/>
    </location>
</feature>
<dbReference type="InterPro" id="IPR017900">
    <property type="entry name" value="4Fe4S_Fe_S_CS"/>
</dbReference>
<keyword evidence="7" id="KW-1133">Transmembrane helix</keyword>
<evidence type="ECO:0000313" key="10">
    <source>
        <dbReference type="Proteomes" id="UP000000954"/>
    </source>
</evidence>
<keyword evidence="1" id="KW-0813">Transport</keyword>
<evidence type="ECO:0000256" key="7">
    <source>
        <dbReference type="SAM" id="Phobius"/>
    </source>
</evidence>
<accession>C7MP82</accession>
<keyword evidence="4" id="KW-0249">Electron transport</keyword>
<dbReference type="PANTHER" id="PTHR30176">
    <property type="entry name" value="FERREDOXIN-TYPE PROTEIN NAPH"/>
    <property type="match status" value="1"/>
</dbReference>
<organism evidence="9 10">
    <name type="scientific">Cryptobacterium curtum (strain ATCC 700683 / DSM 15641 / CCUG 43107 / 12-3)</name>
    <dbReference type="NCBI Taxonomy" id="469378"/>
    <lineage>
        <taxon>Bacteria</taxon>
        <taxon>Bacillati</taxon>
        <taxon>Actinomycetota</taxon>
        <taxon>Coriobacteriia</taxon>
        <taxon>Eggerthellales</taxon>
        <taxon>Eggerthellaceae</taxon>
        <taxon>Cryptobacterium</taxon>
    </lineage>
</organism>
<dbReference type="Proteomes" id="UP000000954">
    <property type="component" value="Chromosome"/>
</dbReference>
<evidence type="ECO:0000256" key="1">
    <source>
        <dbReference type="ARBA" id="ARBA00022448"/>
    </source>
</evidence>
<gene>
    <name evidence="9" type="ordered locus">Ccur_10310</name>
</gene>
<sequence length="179" mass="19249">MVATIQPKLSKLGWRCAIKFVIWVPWICAIAAGAVVAGGIHTVDLAFKTEHGLSVASIHDLLIYLGIVALFFVIDLIVGRRGACHYICWIAPFMIIGETIGRLLHLPQLHVHGVSNTCVHCGACERACPMSLPVSTLAAGEAAIDSTECIQCAACCDACRHNALAIGFGPIRKKDFIMR</sequence>
<feature type="domain" description="4Fe-4S ferredoxin-type" evidence="8">
    <location>
        <begin position="140"/>
        <end position="169"/>
    </location>
</feature>
<proteinExistence type="predicted"/>
<dbReference type="KEGG" id="ccu:Ccur_10310"/>
<dbReference type="GO" id="GO:0051539">
    <property type="term" value="F:4 iron, 4 sulfur cluster binding"/>
    <property type="evidence" value="ECO:0007669"/>
    <property type="project" value="UniProtKB-KW"/>
</dbReference>
<keyword evidence="10" id="KW-1185">Reference proteome</keyword>
<dbReference type="GO" id="GO:0005886">
    <property type="term" value="C:plasma membrane"/>
    <property type="evidence" value="ECO:0007669"/>
    <property type="project" value="TreeGrafter"/>
</dbReference>
<evidence type="ECO:0000256" key="2">
    <source>
        <dbReference type="ARBA" id="ARBA00022485"/>
    </source>
</evidence>
<keyword evidence="3" id="KW-0479">Metal-binding</keyword>
<evidence type="ECO:0000256" key="3">
    <source>
        <dbReference type="ARBA" id="ARBA00022723"/>
    </source>
</evidence>
<evidence type="ECO:0000256" key="4">
    <source>
        <dbReference type="ARBA" id="ARBA00022982"/>
    </source>
</evidence>
<dbReference type="HOGENOM" id="CLU_1501104_0_0_11"/>
<reference evidence="9 10" key="1">
    <citation type="journal article" date="2009" name="Stand. Genomic Sci.">
        <title>Complete genome sequence of Cryptobacterium curtum type strain (12-3).</title>
        <authorList>
            <person name="Mavrommatis K."/>
            <person name="Pukall R."/>
            <person name="Rohde C."/>
            <person name="Chen F."/>
            <person name="Sims D."/>
            <person name="Brettin T."/>
            <person name="Kuske C."/>
            <person name="Detter J.C."/>
            <person name="Han C."/>
            <person name="Lapidus A."/>
            <person name="Copeland A."/>
            <person name="Glavina Del Rio T."/>
            <person name="Nolan M."/>
            <person name="Lucas S."/>
            <person name="Tice H."/>
            <person name="Cheng J.F."/>
            <person name="Bruce D."/>
            <person name="Goodwin L."/>
            <person name="Pitluck S."/>
            <person name="Ovchinnikova G."/>
            <person name="Pati A."/>
            <person name="Ivanova N."/>
            <person name="Chen A."/>
            <person name="Palaniappan K."/>
            <person name="Chain P."/>
            <person name="D'haeseleer P."/>
            <person name="Goker M."/>
            <person name="Bristow J."/>
            <person name="Eisen J.A."/>
            <person name="Markowitz V."/>
            <person name="Hugenholtz P."/>
            <person name="Rohde M."/>
            <person name="Klenk H.P."/>
            <person name="Kyrpides N.C."/>
        </authorList>
    </citation>
    <scope>NUCLEOTIDE SEQUENCE [LARGE SCALE GENOMIC DNA]</scope>
    <source>
        <strain evidence="10">ATCC 700683 / DSM 15641 / 12-3</strain>
    </source>
</reference>
<dbReference type="InterPro" id="IPR017896">
    <property type="entry name" value="4Fe4S_Fe-S-bd"/>
</dbReference>
<evidence type="ECO:0000256" key="5">
    <source>
        <dbReference type="ARBA" id="ARBA00023004"/>
    </source>
</evidence>
<dbReference type="STRING" id="469378.Ccur_10310"/>
<evidence type="ECO:0000256" key="6">
    <source>
        <dbReference type="ARBA" id="ARBA00023014"/>
    </source>
</evidence>
<dbReference type="PROSITE" id="PS51379">
    <property type="entry name" value="4FE4S_FER_2"/>
    <property type="match status" value="2"/>
</dbReference>
<dbReference type="InterPro" id="IPR051684">
    <property type="entry name" value="Electron_Trans/Redox"/>
</dbReference>
<feature type="transmembrane region" description="Helical" evidence="7">
    <location>
        <begin position="20"/>
        <end position="41"/>
    </location>
</feature>
<dbReference type="Gene3D" id="3.30.70.20">
    <property type="match status" value="1"/>
</dbReference>
<keyword evidence="5" id="KW-0408">Iron</keyword>
<keyword evidence="7" id="KW-0472">Membrane</keyword>
<keyword evidence="6" id="KW-0411">Iron-sulfur</keyword>
<name>C7MP82_CRYCD</name>
<dbReference type="PANTHER" id="PTHR30176:SF3">
    <property type="entry name" value="FERREDOXIN-TYPE PROTEIN NAPH"/>
    <property type="match status" value="1"/>
</dbReference>
<keyword evidence="2" id="KW-0004">4Fe-4S</keyword>
<dbReference type="GO" id="GO:0046872">
    <property type="term" value="F:metal ion binding"/>
    <property type="evidence" value="ECO:0007669"/>
    <property type="project" value="UniProtKB-KW"/>
</dbReference>